<dbReference type="EMBL" id="CP013928">
    <property type="protein sequence ID" value="AMJ78495.1"/>
    <property type="molecule type" value="Genomic_DNA"/>
</dbReference>
<proteinExistence type="predicted"/>
<evidence type="ECO:0000313" key="1">
    <source>
        <dbReference type="EMBL" id="AMJ78495.1"/>
    </source>
</evidence>
<organism evidence="1 2">
    <name type="scientific">Alteromonas mediterranea</name>
    <dbReference type="NCBI Taxonomy" id="314275"/>
    <lineage>
        <taxon>Bacteria</taxon>
        <taxon>Pseudomonadati</taxon>
        <taxon>Pseudomonadota</taxon>
        <taxon>Gammaproteobacteria</taxon>
        <taxon>Alteromonadales</taxon>
        <taxon>Alteromonadaceae</taxon>
        <taxon>Alteromonas/Salinimonas group</taxon>
        <taxon>Alteromonas</taxon>
    </lineage>
</organism>
<dbReference type="RefSeq" id="WP_061093543.1">
    <property type="nucleotide sequence ID" value="NZ_CAXGIV010000043.1"/>
</dbReference>
<sequence length="193" mass="22266">MDSFRTLVEEYKGKEGVAQLFGVLLYTDEHPHLKKALRDDDYWKSLDEITGDRFCVFSVKPAKGKYELPSFPSGSFGLMVEIWQEPAENKKLIELFELEDTKNIPMLLLFTEFDGKFLKIELKLDDTSKDSAYSSIREQLEFSCSALSKIKDENLKNPSGLYAALSLHNDNRNCWKLLKKGVDLYAYIKKFLV</sequence>
<dbReference type="AlphaFoldDB" id="A0AAC8XJC9"/>
<reference evidence="1 2" key="1">
    <citation type="submission" date="2015-12" db="EMBL/GenBank/DDBJ databases">
        <title>Intraspecies pangenome expansion in the marine bacterium Alteromonas.</title>
        <authorList>
            <person name="Lopez-Perez M."/>
            <person name="Rodriguez-Valera F."/>
        </authorList>
    </citation>
    <scope>NUCLEOTIDE SEQUENCE [LARGE SCALE GENOMIC DNA]</scope>
    <source>
        <strain evidence="1 2">UM8</strain>
    </source>
</reference>
<accession>A0AAC8XJC9</accession>
<gene>
    <name evidence="1" type="ORF">AV942_09450</name>
</gene>
<protein>
    <submittedName>
        <fullName evidence="1">Uncharacterized protein</fullName>
    </submittedName>
</protein>
<evidence type="ECO:0000313" key="2">
    <source>
        <dbReference type="Proteomes" id="UP000061468"/>
    </source>
</evidence>
<dbReference type="Proteomes" id="UP000061468">
    <property type="component" value="Chromosome"/>
</dbReference>
<name>A0AAC8XJC9_9ALTE</name>